<dbReference type="Pfam" id="PF03741">
    <property type="entry name" value="TerC"/>
    <property type="match status" value="1"/>
</dbReference>
<comment type="similarity">
    <text evidence="2">Belongs to the TerC family.</text>
</comment>
<dbReference type="AlphaFoldDB" id="A0A077DDS8"/>
<keyword evidence="5 6" id="KW-0472">Membrane</keyword>
<dbReference type="PANTHER" id="PTHR30238">
    <property type="entry name" value="MEMBRANE BOUND PREDICTED REDOX MODULATOR"/>
    <property type="match status" value="1"/>
</dbReference>
<reference evidence="7 8" key="1">
    <citation type="journal article" date="2014" name="BMC Genomics">
        <title>A genomic perspective on a new bacterial genus and species from the Alcaligenaceae family, Basilea psittacipulmonis.</title>
        <authorList>
            <person name="Whiteson K.L."/>
            <person name="Hernandez D."/>
            <person name="Lazarevic V."/>
            <person name="Gaia N."/>
            <person name="Farinelli L."/>
            <person name="Francois P."/>
            <person name="Pilo P."/>
            <person name="Frey J."/>
            <person name="Schrenzel J."/>
        </authorList>
    </citation>
    <scope>NUCLEOTIDE SEQUENCE [LARGE SCALE GENOMIC DNA]</scope>
    <source>
        <strain evidence="7 8">DSM 24701</strain>
    </source>
</reference>
<evidence type="ECO:0000256" key="4">
    <source>
        <dbReference type="ARBA" id="ARBA00022989"/>
    </source>
</evidence>
<dbReference type="InterPro" id="IPR005496">
    <property type="entry name" value="Integral_membrane_TerC"/>
</dbReference>
<dbReference type="KEGG" id="bpsi:IX83_05050"/>
<dbReference type="InterPro" id="IPR022301">
    <property type="entry name" value="Integral_membrane_YjbE"/>
</dbReference>
<dbReference type="NCBIfam" id="TIGR03717">
    <property type="entry name" value="R_switched_YjbE"/>
    <property type="match status" value="1"/>
</dbReference>
<dbReference type="STRING" id="1072685.IX83_05050"/>
<dbReference type="PANTHER" id="PTHR30238:SF4">
    <property type="entry name" value="SLL1022 PROTEIN"/>
    <property type="match status" value="1"/>
</dbReference>
<evidence type="ECO:0000256" key="1">
    <source>
        <dbReference type="ARBA" id="ARBA00004141"/>
    </source>
</evidence>
<protein>
    <submittedName>
        <fullName evidence="7">Membrane protein</fullName>
    </submittedName>
</protein>
<name>A0A077DDS8_9BURK</name>
<evidence type="ECO:0000256" key="2">
    <source>
        <dbReference type="ARBA" id="ARBA00007511"/>
    </source>
</evidence>
<dbReference type="RefSeq" id="WP_038499825.1">
    <property type="nucleotide sequence ID" value="NZ_AFWK01000045.1"/>
</dbReference>
<dbReference type="eggNOG" id="COG0861">
    <property type="taxonomic scope" value="Bacteria"/>
</dbReference>
<accession>A0A077DDS8</accession>
<comment type="subcellular location">
    <subcellularLocation>
        <location evidence="1">Membrane</location>
        <topology evidence="1">Multi-pass membrane protein</topology>
    </subcellularLocation>
</comment>
<dbReference type="Proteomes" id="UP000028945">
    <property type="component" value="Chromosome"/>
</dbReference>
<proteinExistence type="inferred from homology"/>
<dbReference type="OrthoDB" id="5295733at2"/>
<dbReference type="EMBL" id="CP009238">
    <property type="protein sequence ID" value="AIL32759.1"/>
    <property type="molecule type" value="Genomic_DNA"/>
</dbReference>
<keyword evidence="8" id="KW-1185">Reference proteome</keyword>
<gene>
    <name evidence="7" type="ORF">IX83_05050</name>
</gene>
<keyword evidence="4 6" id="KW-1133">Transmembrane helix</keyword>
<evidence type="ECO:0000256" key="6">
    <source>
        <dbReference type="SAM" id="Phobius"/>
    </source>
</evidence>
<feature type="transmembrane region" description="Helical" evidence="6">
    <location>
        <begin position="6"/>
        <end position="32"/>
    </location>
</feature>
<dbReference type="GO" id="GO:0016020">
    <property type="term" value="C:membrane"/>
    <property type="evidence" value="ECO:0007669"/>
    <property type="project" value="UniProtKB-SubCell"/>
</dbReference>
<feature type="transmembrane region" description="Helical" evidence="6">
    <location>
        <begin position="207"/>
        <end position="227"/>
    </location>
</feature>
<feature type="transmembrane region" description="Helical" evidence="6">
    <location>
        <begin position="168"/>
        <end position="187"/>
    </location>
</feature>
<evidence type="ECO:0000313" key="8">
    <source>
        <dbReference type="Proteomes" id="UP000028945"/>
    </source>
</evidence>
<feature type="transmembrane region" description="Helical" evidence="6">
    <location>
        <begin position="140"/>
        <end position="161"/>
    </location>
</feature>
<evidence type="ECO:0000256" key="5">
    <source>
        <dbReference type="ARBA" id="ARBA00023136"/>
    </source>
</evidence>
<sequence>MEWFWHINWAIVGQIVLADIMLGGDNALIIALACRDLPKDKRNLGVIMGTVGAIAIRVILIFFFIQLVKLPFLKFIGGLLLLWIGIKLLLPHDDEHNNIESSTSVWNAVKTIIMADVVMSLDNVIAITAAAENSHADHQIFYVIFGLLVSVPIIIWGSTLVLKLIDRFKIIIIFGAGLLGWIAGSMIMNDVGISNYVLNGHQPSSLIVRIAEVTCAIFVIALGSFLARKRIKNG</sequence>
<keyword evidence="3 6" id="KW-0812">Transmembrane</keyword>
<organism evidence="7 8">
    <name type="scientific">Basilea psittacipulmonis DSM 24701</name>
    <dbReference type="NCBI Taxonomy" id="1072685"/>
    <lineage>
        <taxon>Bacteria</taxon>
        <taxon>Pseudomonadati</taxon>
        <taxon>Pseudomonadota</taxon>
        <taxon>Betaproteobacteria</taxon>
        <taxon>Burkholderiales</taxon>
        <taxon>Alcaligenaceae</taxon>
        <taxon>Basilea</taxon>
    </lineage>
</organism>
<feature type="transmembrane region" description="Helical" evidence="6">
    <location>
        <begin position="44"/>
        <end position="65"/>
    </location>
</feature>
<evidence type="ECO:0000313" key="7">
    <source>
        <dbReference type="EMBL" id="AIL32759.1"/>
    </source>
</evidence>
<dbReference type="HOGENOM" id="CLU_070543_0_0_4"/>
<evidence type="ECO:0000256" key="3">
    <source>
        <dbReference type="ARBA" id="ARBA00022692"/>
    </source>
</evidence>